<comment type="caution">
    <text evidence="3">The sequence shown here is derived from an EMBL/GenBank/DDBJ whole genome shotgun (WGS) entry which is preliminary data.</text>
</comment>
<dbReference type="InterPro" id="IPR036237">
    <property type="entry name" value="Xyl_isomerase-like_sf"/>
</dbReference>
<sequence length="533" mass="56656">MRFGYGTNGFGDHRLADALDVIAELGYSGVALTLDHHHLDPWDPGLPRRTEDLARRLDRLGLDVVVETGARYLLDRHRKHQPTLLSEPEGARLRVDLLRRAVRVAADLGAQAVSFWSGTPDAVLPAEEAWRRLEAGCREVLTEAQRYGVILGFEPEPGMFVDTLAGYGELRDRLGAPEGFGLTLDIGHCRCLEDGAIPDLVTAWGGEVVNVQIDDMRRGVHEHLEFGTGEIDFPPVLAALEATGYRGLVSVELPRHGHAAPRVARESLRFLHHAADTAGVPVTGPRPTAVSRPASALTSMPADSVTDAAPAAPTDPLATLATALRAAVPPPADAELAALRAEVTADPDRLPLLLPRAARLAGERPLHAGPAASPEHTGGWSLADAARVLLLAAPVLVGKPYVDLLVDAYRGGDADERRAVLHTLDFTGPRLSDPDAVAAVVQVLLLDALRTNDTRLVAAALGPWGAAVLPAPAWRQAVLKCLFTGIPLAAVGGLPERVDAELLRMVGDFAAERTAAGRPVPDDALAVLRLGRS</sequence>
<accession>A0A852ZYE5</accession>
<dbReference type="Pfam" id="PF01261">
    <property type="entry name" value="AP_endonuc_2"/>
    <property type="match status" value="1"/>
</dbReference>
<feature type="compositionally biased region" description="Low complexity" evidence="1">
    <location>
        <begin position="301"/>
        <end position="313"/>
    </location>
</feature>
<evidence type="ECO:0000313" key="3">
    <source>
        <dbReference type="EMBL" id="NYI07403.1"/>
    </source>
</evidence>
<evidence type="ECO:0000259" key="2">
    <source>
        <dbReference type="Pfam" id="PF01261"/>
    </source>
</evidence>
<dbReference type="RefSeq" id="WP_179815819.1">
    <property type="nucleotide sequence ID" value="NZ_JACBZD010000001.1"/>
</dbReference>
<keyword evidence="4" id="KW-1185">Reference proteome</keyword>
<keyword evidence="3" id="KW-0413">Isomerase</keyword>
<reference evidence="3 4" key="1">
    <citation type="submission" date="2020-07" db="EMBL/GenBank/DDBJ databases">
        <title>Sequencing the genomes of 1000 actinobacteria strains.</title>
        <authorList>
            <person name="Klenk H.-P."/>
        </authorList>
    </citation>
    <scope>NUCLEOTIDE SEQUENCE [LARGE SCALE GENOMIC DNA]</scope>
    <source>
        <strain evidence="3 4">DSM 42178</strain>
    </source>
</reference>
<evidence type="ECO:0000256" key="1">
    <source>
        <dbReference type="SAM" id="MobiDB-lite"/>
    </source>
</evidence>
<dbReference type="Gene3D" id="3.20.20.150">
    <property type="entry name" value="Divalent-metal-dependent TIM barrel enzymes"/>
    <property type="match status" value="1"/>
</dbReference>
<dbReference type="PANTHER" id="PTHR12110:SF52">
    <property type="entry name" value="XYLOSE ISOMERASE"/>
    <property type="match status" value="1"/>
</dbReference>
<evidence type="ECO:0000313" key="4">
    <source>
        <dbReference type="Proteomes" id="UP000567795"/>
    </source>
</evidence>
<protein>
    <submittedName>
        <fullName evidence="3">Sugar phosphate isomerase/epimerase</fullName>
    </submittedName>
</protein>
<dbReference type="AlphaFoldDB" id="A0A852ZYE5"/>
<dbReference type="EMBL" id="JACBZD010000001">
    <property type="protein sequence ID" value="NYI07403.1"/>
    <property type="molecule type" value="Genomic_DNA"/>
</dbReference>
<dbReference type="PANTHER" id="PTHR12110">
    <property type="entry name" value="HYDROXYPYRUVATE ISOMERASE"/>
    <property type="match status" value="1"/>
</dbReference>
<feature type="region of interest" description="Disordered" evidence="1">
    <location>
        <begin position="278"/>
        <end position="313"/>
    </location>
</feature>
<dbReference type="InterPro" id="IPR047715">
    <property type="entry name" value="EboA_dom"/>
</dbReference>
<dbReference type="SUPFAM" id="SSF51658">
    <property type="entry name" value="Xylose isomerase-like"/>
    <property type="match status" value="1"/>
</dbReference>
<dbReference type="NCBIfam" id="NF035938">
    <property type="entry name" value="EboA_domain"/>
    <property type="match status" value="1"/>
</dbReference>
<dbReference type="Proteomes" id="UP000567795">
    <property type="component" value="Unassembled WGS sequence"/>
</dbReference>
<dbReference type="InterPro" id="IPR013022">
    <property type="entry name" value="Xyl_isomerase-like_TIM-brl"/>
</dbReference>
<dbReference type="InterPro" id="IPR050312">
    <property type="entry name" value="IolE/XylAMocC-like"/>
</dbReference>
<proteinExistence type="predicted"/>
<name>A0A852ZYE5_9ACTN</name>
<organism evidence="3 4">
    <name type="scientific">Allostreptomyces psammosilenae</name>
    <dbReference type="NCBI Taxonomy" id="1892865"/>
    <lineage>
        <taxon>Bacteria</taxon>
        <taxon>Bacillati</taxon>
        <taxon>Actinomycetota</taxon>
        <taxon>Actinomycetes</taxon>
        <taxon>Kitasatosporales</taxon>
        <taxon>Streptomycetaceae</taxon>
        <taxon>Allostreptomyces</taxon>
    </lineage>
</organism>
<feature type="domain" description="Xylose isomerase-like TIM barrel" evidence="2">
    <location>
        <begin position="20"/>
        <end position="271"/>
    </location>
</feature>
<dbReference type="GO" id="GO:0016853">
    <property type="term" value="F:isomerase activity"/>
    <property type="evidence" value="ECO:0007669"/>
    <property type="project" value="UniProtKB-KW"/>
</dbReference>
<gene>
    <name evidence="3" type="ORF">FHU37_004346</name>
</gene>